<proteinExistence type="predicted"/>
<name>A0A117IAC3_MYCCR</name>
<feature type="domain" description="NAD(P)-binding" evidence="1">
    <location>
        <begin position="60"/>
        <end position="148"/>
    </location>
</feature>
<reference evidence="3" key="2">
    <citation type="submission" date="2016-02" db="EMBL/GenBank/DDBJ databases">
        <title>Draft genome sequence of five rapidly growing Mycobacterium species.</title>
        <authorList>
            <person name="Katahira K."/>
            <person name="Gotou Y."/>
            <person name="Iida K."/>
            <person name="Ogura Y."/>
            <person name="Hayashi T."/>
        </authorList>
    </citation>
    <scope>NUCLEOTIDE SEQUENCE [LARGE SCALE GENOMIC DNA]</scope>
    <source>
        <strain evidence="3">JCM15298</strain>
    </source>
</reference>
<dbReference type="Pfam" id="PF13460">
    <property type="entry name" value="NAD_binding_10"/>
    <property type="match status" value="1"/>
</dbReference>
<gene>
    <name evidence="2" type="ORF">RMCC_3045</name>
</gene>
<dbReference type="SUPFAM" id="SSF51735">
    <property type="entry name" value="NAD(P)-binding Rossmann-fold domains"/>
    <property type="match status" value="1"/>
</dbReference>
<dbReference type="PANTHER" id="PTHR43162:SF1">
    <property type="entry name" value="PRESTALK A DIFFERENTIATION PROTEIN A"/>
    <property type="match status" value="1"/>
</dbReference>
<accession>A0A117IAC3</accession>
<evidence type="ECO:0000313" key="3">
    <source>
        <dbReference type="Proteomes" id="UP000069443"/>
    </source>
</evidence>
<dbReference type="InterPro" id="IPR051604">
    <property type="entry name" value="Ergot_Alk_Oxidoreductase"/>
</dbReference>
<reference evidence="3" key="1">
    <citation type="journal article" date="2016" name="Genome Announc.">
        <title>Draft Genome Sequences of Five Rapidly Growing Mycobacterium Species, M. thermoresistibile, M. fortuitum subsp. acetamidolyticum, M. canariasense, M. brisbanense, and M. novocastrense.</title>
        <authorList>
            <person name="Katahira K."/>
            <person name="Ogura Y."/>
            <person name="Gotoh Y."/>
            <person name="Hayashi T."/>
        </authorList>
    </citation>
    <scope>NUCLEOTIDE SEQUENCE [LARGE SCALE GENOMIC DNA]</scope>
    <source>
        <strain evidence="3">JCM15298</strain>
    </source>
</reference>
<dbReference type="InterPro" id="IPR036291">
    <property type="entry name" value="NAD(P)-bd_dom_sf"/>
</dbReference>
<dbReference type="EMBL" id="BCSY01000046">
    <property type="protein sequence ID" value="GAS96079.1"/>
    <property type="molecule type" value="Genomic_DNA"/>
</dbReference>
<dbReference type="PANTHER" id="PTHR43162">
    <property type="match status" value="1"/>
</dbReference>
<sequence length="318" mass="33731">MHADVPQFLAVDQGAVHIEEDGPQRRMHVLDSVIDEGAAENPGLSVAVVRVVVMTVLVTGATGNIGRKVVDRLLDLGVRDIRALTTNPAKANLPDGVQVVTGFLGRPDTLPAALAGVHSVYLAPHPPTLDIALEHVAAAGVEYLVALSGGAHWQQHADTVAAAPVPSTQLGPGEFCDNFAMWAPQIRTGLVRDVAPDAVEAPVSMDDIARVAAHLLAHPRDAHLGRMYELTGPVAISRAEIARQIGLGLGMPVEARRCSRAEAEALLRPVMGDGAGWYLDLWEGEPEPQAANDNVEVLTGTPAETMAHWASRHREVFA</sequence>
<keyword evidence="3" id="KW-1185">Reference proteome</keyword>
<evidence type="ECO:0000313" key="2">
    <source>
        <dbReference type="EMBL" id="GAS96079.1"/>
    </source>
</evidence>
<comment type="caution">
    <text evidence="2">The sequence shown here is derived from an EMBL/GenBank/DDBJ whole genome shotgun (WGS) entry which is preliminary data.</text>
</comment>
<dbReference type="InterPro" id="IPR016040">
    <property type="entry name" value="NAD(P)-bd_dom"/>
</dbReference>
<dbReference type="STRING" id="228230.RMCC_3045"/>
<dbReference type="Proteomes" id="UP000069443">
    <property type="component" value="Unassembled WGS sequence"/>
</dbReference>
<dbReference type="Gene3D" id="3.40.50.720">
    <property type="entry name" value="NAD(P)-binding Rossmann-like Domain"/>
    <property type="match status" value="1"/>
</dbReference>
<evidence type="ECO:0000259" key="1">
    <source>
        <dbReference type="Pfam" id="PF13460"/>
    </source>
</evidence>
<organism evidence="2 3">
    <name type="scientific">Mycolicibacterium canariasense</name>
    <name type="common">Mycobacterium canariasense</name>
    <dbReference type="NCBI Taxonomy" id="228230"/>
    <lineage>
        <taxon>Bacteria</taxon>
        <taxon>Bacillati</taxon>
        <taxon>Actinomycetota</taxon>
        <taxon>Actinomycetes</taxon>
        <taxon>Mycobacteriales</taxon>
        <taxon>Mycobacteriaceae</taxon>
        <taxon>Mycolicibacterium</taxon>
    </lineage>
</organism>
<dbReference type="AlphaFoldDB" id="A0A117IAC3"/>
<dbReference type="Gene3D" id="3.90.25.10">
    <property type="entry name" value="UDP-galactose 4-epimerase, domain 1"/>
    <property type="match status" value="1"/>
</dbReference>
<protein>
    <submittedName>
        <fullName evidence="2">dTDP-glucose-46-dehydratase</fullName>
    </submittedName>
</protein>